<feature type="domain" description="HTH araC/xylS-type" evidence="4">
    <location>
        <begin position="375"/>
        <end position="476"/>
    </location>
</feature>
<dbReference type="SUPFAM" id="SSF46894">
    <property type="entry name" value="C-terminal effector domain of the bipartite response regulators"/>
    <property type="match status" value="1"/>
</dbReference>
<evidence type="ECO:0000313" key="6">
    <source>
        <dbReference type="EMBL" id="GAA0923595.1"/>
    </source>
</evidence>
<feature type="domain" description="HTH luxR-type" evidence="5">
    <location>
        <begin position="269"/>
        <end position="334"/>
    </location>
</feature>
<organism evidence="6 7">
    <name type="scientific">Pseudonocardia zijingensis</name>
    <dbReference type="NCBI Taxonomy" id="153376"/>
    <lineage>
        <taxon>Bacteria</taxon>
        <taxon>Bacillati</taxon>
        <taxon>Actinomycetota</taxon>
        <taxon>Actinomycetes</taxon>
        <taxon>Pseudonocardiales</taxon>
        <taxon>Pseudonocardiaceae</taxon>
        <taxon>Pseudonocardia</taxon>
    </lineage>
</organism>
<evidence type="ECO:0000313" key="7">
    <source>
        <dbReference type="Proteomes" id="UP001499967"/>
    </source>
</evidence>
<protein>
    <recommendedName>
        <fullName evidence="8">AraC-like DNA-binding protein</fullName>
    </recommendedName>
</protein>
<dbReference type="PANTHER" id="PTHR46796">
    <property type="entry name" value="HTH-TYPE TRANSCRIPTIONAL ACTIVATOR RHAS-RELATED"/>
    <property type="match status" value="1"/>
</dbReference>
<dbReference type="Gene3D" id="1.10.10.60">
    <property type="entry name" value="Homeodomain-like"/>
    <property type="match status" value="1"/>
</dbReference>
<accession>A0ABN1P6F1</accession>
<dbReference type="PROSITE" id="PS50043">
    <property type="entry name" value="HTH_LUXR_2"/>
    <property type="match status" value="1"/>
</dbReference>
<keyword evidence="2" id="KW-0238">DNA-binding</keyword>
<dbReference type="SUPFAM" id="SSF55781">
    <property type="entry name" value="GAF domain-like"/>
    <property type="match status" value="1"/>
</dbReference>
<dbReference type="Pfam" id="PF00196">
    <property type="entry name" value="GerE"/>
    <property type="match status" value="1"/>
</dbReference>
<evidence type="ECO:0000256" key="3">
    <source>
        <dbReference type="ARBA" id="ARBA00023163"/>
    </source>
</evidence>
<dbReference type="SMART" id="SM00421">
    <property type="entry name" value="HTH_LUXR"/>
    <property type="match status" value="1"/>
</dbReference>
<keyword evidence="7" id="KW-1185">Reference proteome</keyword>
<dbReference type="InterPro" id="IPR036388">
    <property type="entry name" value="WH-like_DNA-bd_sf"/>
</dbReference>
<keyword evidence="3" id="KW-0804">Transcription</keyword>
<evidence type="ECO:0000259" key="4">
    <source>
        <dbReference type="PROSITE" id="PS01124"/>
    </source>
</evidence>
<dbReference type="Pfam" id="PF12833">
    <property type="entry name" value="HTH_18"/>
    <property type="match status" value="1"/>
</dbReference>
<sequence length="480" mass="51577">MRMTVERPSGSQRVAADIAAIAEAPLSIPERAQALLDPLGRLVPFQGAWISLLDPERRTQPPVVAHGFGADHIAYMSGPAGVEEIEQLGLFRLRGATRISDLSVPLQEVYSWTQFLAPTGFCGGLVVGLFAPDGRHLGVLGLNTDTDAHPTEAARDMITTLAPAIAHAVDPLRSITAAARVVTDARAGVVLAQSGAVLPLPGVGGDPLLVAGSPVLAAAAQHMADGSTYASFLCPYRQQQSLERHARVTVLACASQSATHLAAAVLLSAPGDMRALTDRELEILGRLVEGSSYRHIAATLGLSECAMAGHIEDIRVKLEASTRTLAMLRAARRGLYVPSALAAPRSADRRATAHRTSAPRPAERPFAMSLPASLRRAVEAIEEHPEHRFTTRDIAEIAHVSPRTLQQGFRQHMGISPMRFLREVRLARVHDDLRRAGPGDTTVARIAHRWGFTSLSRFAAAYRASFGIHPAGTLRDRERR</sequence>
<evidence type="ECO:0000256" key="2">
    <source>
        <dbReference type="ARBA" id="ARBA00023125"/>
    </source>
</evidence>
<dbReference type="Gene3D" id="3.30.450.40">
    <property type="match status" value="1"/>
</dbReference>
<proteinExistence type="predicted"/>
<dbReference type="PRINTS" id="PR00038">
    <property type="entry name" value="HTHLUXR"/>
</dbReference>
<dbReference type="InterPro" id="IPR016032">
    <property type="entry name" value="Sig_transdc_resp-reg_C-effctor"/>
</dbReference>
<dbReference type="InterPro" id="IPR000792">
    <property type="entry name" value="Tscrpt_reg_LuxR_C"/>
</dbReference>
<dbReference type="InterPro" id="IPR018060">
    <property type="entry name" value="HTH_AraC"/>
</dbReference>
<dbReference type="InterPro" id="IPR029016">
    <property type="entry name" value="GAF-like_dom_sf"/>
</dbReference>
<dbReference type="Proteomes" id="UP001499967">
    <property type="component" value="Unassembled WGS sequence"/>
</dbReference>
<gene>
    <name evidence="6" type="ORF">GCM10009559_07850</name>
</gene>
<dbReference type="SMART" id="SM00342">
    <property type="entry name" value="HTH_ARAC"/>
    <property type="match status" value="1"/>
</dbReference>
<reference evidence="6 7" key="1">
    <citation type="journal article" date="2019" name="Int. J. Syst. Evol. Microbiol.">
        <title>The Global Catalogue of Microorganisms (GCM) 10K type strain sequencing project: providing services to taxonomists for standard genome sequencing and annotation.</title>
        <authorList>
            <consortium name="The Broad Institute Genomics Platform"/>
            <consortium name="The Broad Institute Genome Sequencing Center for Infectious Disease"/>
            <person name="Wu L."/>
            <person name="Ma J."/>
        </authorList>
    </citation>
    <scope>NUCLEOTIDE SEQUENCE [LARGE SCALE GENOMIC DNA]</scope>
    <source>
        <strain evidence="6 7">JCM 11117</strain>
    </source>
</reference>
<dbReference type="InterPro" id="IPR009057">
    <property type="entry name" value="Homeodomain-like_sf"/>
</dbReference>
<name>A0ABN1P6F1_9PSEU</name>
<dbReference type="PANTHER" id="PTHR46796:SF12">
    <property type="entry name" value="HTH-TYPE DNA-BINDING TRANSCRIPTIONAL ACTIVATOR EUTR"/>
    <property type="match status" value="1"/>
</dbReference>
<evidence type="ECO:0000256" key="1">
    <source>
        <dbReference type="ARBA" id="ARBA00023015"/>
    </source>
</evidence>
<dbReference type="Gene3D" id="1.10.10.10">
    <property type="entry name" value="Winged helix-like DNA-binding domain superfamily/Winged helix DNA-binding domain"/>
    <property type="match status" value="1"/>
</dbReference>
<keyword evidence="1" id="KW-0805">Transcription regulation</keyword>
<evidence type="ECO:0000259" key="5">
    <source>
        <dbReference type="PROSITE" id="PS50043"/>
    </source>
</evidence>
<dbReference type="EMBL" id="BAAAHP010000018">
    <property type="protein sequence ID" value="GAA0923595.1"/>
    <property type="molecule type" value="Genomic_DNA"/>
</dbReference>
<dbReference type="InterPro" id="IPR050204">
    <property type="entry name" value="AraC_XylS_family_regulators"/>
</dbReference>
<dbReference type="PROSITE" id="PS01124">
    <property type="entry name" value="HTH_ARAC_FAMILY_2"/>
    <property type="match status" value="1"/>
</dbReference>
<comment type="caution">
    <text evidence="6">The sequence shown here is derived from an EMBL/GenBank/DDBJ whole genome shotgun (WGS) entry which is preliminary data.</text>
</comment>
<evidence type="ECO:0008006" key="8">
    <source>
        <dbReference type="Google" id="ProtNLM"/>
    </source>
</evidence>
<dbReference type="SUPFAM" id="SSF46689">
    <property type="entry name" value="Homeodomain-like"/>
    <property type="match status" value="2"/>
</dbReference>